<dbReference type="Proteomes" id="UP000153759">
    <property type="component" value="Segment"/>
</dbReference>
<evidence type="ECO:0000313" key="2">
    <source>
        <dbReference type="EMBL" id="AAX58109.1"/>
    </source>
</evidence>
<dbReference type="EMBL" id="AY839756">
    <property type="protein sequence ID" value="AAX58109.1"/>
    <property type="molecule type" value="Genomic_DNA"/>
</dbReference>
<reference evidence="3" key="6">
    <citation type="journal article" date="2002" name="J. Gen. Virol.">
        <title>Ovine herpesvirus 2 lytic cycle replication and capsid production.</title>
        <authorList>
            <person name="Rosbottom J."/>
            <person name="Dalziel R.G."/>
            <person name="Reid H.W."/>
            <person name="Stewart J.P."/>
        </authorList>
    </citation>
    <scope>NUCLEOTIDE SEQUENCE [LARGE SCALE GENOMIC DNA]</scope>
</reference>
<reference evidence="3" key="5">
    <citation type="journal article" date="2002" name="J. Gen. Virol.">
        <title>Isolation and expression of three open reading frames from ovine herpesvirus-2.</title>
        <authorList>
            <person name="Coulter L.J."/>
            <person name="Reid H.W."/>
        </authorList>
    </citation>
    <scope>NUCLEOTIDE SEQUENCE [LARGE SCALE GENOMIC DNA]</scope>
</reference>
<reference evidence="3" key="4">
    <citation type="journal article" date="2001" name="Virus Res.">
        <title>Detection and multigenic characterization of a novel gammaherpesvirus in goats.</title>
        <authorList>
            <person name="Chmielewicz B."/>
            <person name="Goltz M."/>
            <person name="Ehlers B."/>
        </authorList>
    </citation>
    <scope>NUCLEOTIDE SEQUENCE [LARGE SCALE GENOMIC DNA]</scope>
</reference>
<dbReference type="InterPro" id="IPR036834">
    <property type="entry name" value="Bcl-2-like_sf"/>
</dbReference>
<feature type="transmembrane region" description="Helical" evidence="1">
    <location>
        <begin position="184"/>
        <end position="201"/>
    </location>
</feature>
<reference evidence="2 3" key="7">
    <citation type="journal article" date="2009" name="Vet. Microbiol.">
        <title>Ovine herpesvirus 2 structural proteins in epithelial cells and M-cells of the appendix in rabbits with malignant catarrhal fever.</title>
        <authorList>
            <person name="Meier-Trummer C.S."/>
            <person name="Tobler K."/>
            <person name="Hilbe M."/>
            <person name="Stewart J.P."/>
            <person name="Hart J."/>
            <person name="Campbell I."/>
            <person name="Haig D.M."/>
            <person name="Glauser D.L."/>
            <person name="Ehrensperger F."/>
            <person name="Ackermann M."/>
        </authorList>
    </citation>
    <scope>NUCLEOTIDE SEQUENCE [LARGE SCALE GENOMIC DNA]</scope>
    <source>
        <strain evidence="2">BJ1035</strain>
    </source>
</reference>
<sequence length="206" mass="23516">MVEAGILSRKVTTGSHWTFFTPQTLKKGACLWKAGAVYFPPVSMPPRKAFNDGDLLYFNFTREIHMLLIKSGIPCSYAKGIMRAARTKAVDCSSTFEVIVDGVGHPSPESLERIAKSLFTPRPNWGRVVMFFAYLFYLQISSTQKVFFRDHYKKIESIIEAHIVPWTLSQRKLKEPFPLKMREVVIFFTTVASLVAMLLLCRRAWG</sequence>
<keyword evidence="3" id="KW-1185">Reference proteome</keyword>
<protein>
    <submittedName>
        <fullName evidence="2">Ov9 protein</fullName>
    </submittedName>
</protein>
<reference evidence="3" key="3">
    <citation type="journal article" date="2001" name="J. Gen. Virol.">
        <title>Ovine herpesvirus-2 glycoprotein B sequences from tissues of ruminant malignant catarrhal fever cases and healthy sheep are highly conserved.</title>
        <authorList>
            <person name="Dunowska M."/>
            <person name="Letchworth G.J."/>
            <person name="Collins J.K."/>
            <person name="DeMartini J.C."/>
        </authorList>
    </citation>
    <scope>NUCLEOTIDE SEQUENCE [LARGE SCALE GENOMIC DNA]</scope>
</reference>
<dbReference type="SUPFAM" id="SSF56854">
    <property type="entry name" value="Bcl-2 inhibitors of programmed cell death"/>
    <property type="match status" value="1"/>
</dbReference>
<dbReference type="KEGG" id="vg:3837440"/>
<organism evidence="2 3">
    <name type="scientific">Ovine gammaherpesvirus 2</name>
    <dbReference type="NCBI Taxonomy" id="10398"/>
    <lineage>
        <taxon>Viruses</taxon>
        <taxon>Duplodnaviria</taxon>
        <taxon>Heunggongvirae</taxon>
        <taxon>Peploviricota</taxon>
        <taxon>Herviviricetes</taxon>
        <taxon>Herpesvirales</taxon>
        <taxon>Orthoherpesviridae</taxon>
        <taxon>Gammaherpesvirinae</taxon>
        <taxon>Macavirus</taxon>
        <taxon>Macavirus ovinegamma2</taxon>
    </lineage>
</organism>
<keyword evidence="1" id="KW-0472">Membrane</keyword>
<reference evidence="3" key="1">
    <citation type="journal article" date="1993" name="Arch. Virol.">
        <title>PCR detection of the sheep-associated agent of malignant catarrhal fever.</title>
        <authorList>
            <person name="Baxter S.I."/>
            <person name="Pow I."/>
            <person name="Bridgen A."/>
            <person name="Reid H.W."/>
        </authorList>
    </citation>
    <scope>NUCLEOTIDE SEQUENCE [LARGE SCALE GENOMIC DNA]</scope>
</reference>
<dbReference type="GeneID" id="3837440"/>
<name>Q2VSG7_9GAMA</name>
<reference evidence="3" key="2">
    <citation type="journal article" date="1998" name="J. Virol.">
        <title>Detection of a novel bovine lymphotropic herpesvirus.</title>
        <authorList>
            <person name="Rovnak J."/>
            <person name="Quackenbush S.L."/>
            <person name="Reyes R.A."/>
            <person name="Baines J.D."/>
            <person name="Parrish C.R."/>
            <person name="Casey J.W."/>
        </authorList>
    </citation>
    <scope>NUCLEOTIDE SEQUENCE [LARGE SCALE GENOMIC DNA]</scope>
</reference>
<gene>
    <name evidence="2" type="ORF">Ov9</name>
</gene>
<accession>Q2VSG7</accession>
<dbReference type="OrthoDB" id="23697at10239"/>
<evidence type="ECO:0000313" key="3">
    <source>
        <dbReference type="Proteomes" id="UP000153759"/>
    </source>
</evidence>
<keyword evidence="1" id="KW-0812">Transmembrane</keyword>
<proteinExistence type="predicted"/>
<evidence type="ECO:0000256" key="1">
    <source>
        <dbReference type="SAM" id="Phobius"/>
    </source>
</evidence>
<dbReference type="RefSeq" id="YP_438198.1">
    <property type="nucleotide sequence ID" value="NC_007646.1"/>
</dbReference>
<keyword evidence="1" id="KW-1133">Transmembrane helix</keyword>